<evidence type="ECO:0000313" key="1">
    <source>
        <dbReference type="EMBL" id="CAK7223988.1"/>
    </source>
</evidence>
<dbReference type="EMBL" id="CAWUHD010000052">
    <property type="protein sequence ID" value="CAK7223988.1"/>
    <property type="molecule type" value="Genomic_DNA"/>
</dbReference>
<name>A0ABP0BWJ8_9PEZI</name>
<keyword evidence="2" id="KW-1185">Reference proteome</keyword>
<accession>A0ABP0BWJ8</accession>
<proteinExistence type="predicted"/>
<comment type="caution">
    <text evidence="1">The sequence shown here is derived from an EMBL/GenBank/DDBJ whole genome shotgun (WGS) entry which is preliminary data.</text>
</comment>
<evidence type="ECO:0000313" key="2">
    <source>
        <dbReference type="Proteomes" id="UP001642482"/>
    </source>
</evidence>
<reference evidence="1 2" key="1">
    <citation type="submission" date="2024-01" db="EMBL/GenBank/DDBJ databases">
        <authorList>
            <person name="Allen C."/>
            <person name="Tagirdzhanova G."/>
        </authorList>
    </citation>
    <scope>NUCLEOTIDE SEQUENCE [LARGE SCALE GENOMIC DNA]</scope>
</reference>
<sequence>MAFVPGLLCTRTKITDPKVTDEAYNDWYTNKHLVDTVNAGLAAVGARYKNVNGNAEWPYLALYRLQDIRLLANPEFIATIPNDSPLEWGGAVPLNSVVAMDIKGYVPVGVRESQKDGVVVDGIPKVVVTQEWSTTESSPVDFQDSQLEVIKNSKGYRRSILVREAQPSKDGKTKLLTIHELDEIPAVETKDSQVWKHISDYGTGLYRIEPKKGRR</sequence>
<dbReference type="Proteomes" id="UP001642482">
    <property type="component" value="Unassembled WGS sequence"/>
</dbReference>
<gene>
    <name evidence="1" type="ORF">SEUCBS140593_005421</name>
</gene>
<organism evidence="1 2">
    <name type="scientific">Sporothrix eucalyptigena</name>
    <dbReference type="NCBI Taxonomy" id="1812306"/>
    <lineage>
        <taxon>Eukaryota</taxon>
        <taxon>Fungi</taxon>
        <taxon>Dikarya</taxon>
        <taxon>Ascomycota</taxon>
        <taxon>Pezizomycotina</taxon>
        <taxon>Sordariomycetes</taxon>
        <taxon>Sordariomycetidae</taxon>
        <taxon>Ophiostomatales</taxon>
        <taxon>Ophiostomataceae</taxon>
        <taxon>Sporothrix</taxon>
    </lineage>
</organism>
<protein>
    <submittedName>
        <fullName evidence="1">Uncharacterized protein</fullName>
    </submittedName>
</protein>